<dbReference type="EMBL" id="JBELOE010000217">
    <property type="protein sequence ID" value="MER2492651.1"/>
    <property type="molecule type" value="Genomic_DNA"/>
</dbReference>
<organism evidence="3 4">
    <name type="scientific">Catenovulum sediminis</name>
    <dbReference type="NCBI Taxonomy" id="1740262"/>
    <lineage>
        <taxon>Bacteria</taxon>
        <taxon>Pseudomonadati</taxon>
        <taxon>Pseudomonadota</taxon>
        <taxon>Gammaproteobacteria</taxon>
        <taxon>Alteromonadales</taxon>
        <taxon>Alteromonadaceae</taxon>
        <taxon>Catenovulum</taxon>
    </lineage>
</organism>
<dbReference type="Gene3D" id="2.40.50.100">
    <property type="match status" value="1"/>
</dbReference>
<name>A0ABV1RI85_9ALTE</name>
<dbReference type="PANTHER" id="PTHR30469:SF15">
    <property type="entry name" value="HLYD FAMILY OF SECRETION PROTEINS"/>
    <property type="match status" value="1"/>
</dbReference>
<dbReference type="PANTHER" id="PTHR30469">
    <property type="entry name" value="MULTIDRUG RESISTANCE PROTEIN MDTA"/>
    <property type="match status" value="1"/>
</dbReference>
<evidence type="ECO:0000313" key="3">
    <source>
        <dbReference type="EMBL" id="MER2492651.1"/>
    </source>
</evidence>
<keyword evidence="4" id="KW-1185">Reference proteome</keyword>
<dbReference type="InterPro" id="IPR022275">
    <property type="entry name" value="NHPM_bacteriocin_SS_HylD"/>
</dbReference>
<evidence type="ECO:0000313" key="4">
    <source>
        <dbReference type="Proteomes" id="UP001467690"/>
    </source>
</evidence>
<protein>
    <submittedName>
        <fullName evidence="3">NHLP bacteriocin system secretion protein</fullName>
    </submittedName>
</protein>
<dbReference type="NCBIfam" id="TIGR03794">
    <property type="entry name" value="NHLM_micro_HlyD"/>
    <property type="match status" value="1"/>
</dbReference>
<keyword evidence="2" id="KW-0812">Transmembrane</keyword>
<feature type="transmembrane region" description="Helical" evidence="2">
    <location>
        <begin position="36"/>
        <end position="55"/>
    </location>
</feature>
<dbReference type="Proteomes" id="UP001467690">
    <property type="component" value="Unassembled WGS sequence"/>
</dbReference>
<dbReference type="Gene3D" id="1.10.287.470">
    <property type="entry name" value="Helix hairpin bin"/>
    <property type="match status" value="1"/>
</dbReference>
<reference evidence="3 4" key="1">
    <citation type="submission" date="2024-06" db="EMBL/GenBank/DDBJ databases">
        <authorList>
            <person name="Chen R.Y."/>
        </authorList>
    </citation>
    <scope>NUCLEOTIDE SEQUENCE [LARGE SCALE GENOMIC DNA]</scope>
    <source>
        <strain evidence="3 4">D2</strain>
    </source>
</reference>
<dbReference type="RefSeq" id="WP_350402108.1">
    <property type="nucleotide sequence ID" value="NZ_JBELOE010000217.1"/>
</dbReference>
<evidence type="ECO:0000256" key="2">
    <source>
        <dbReference type="SAM" id="Phobius"/>
    </source>
</evidence>
<proteinExistence type="predicted"/>
<sequence length="387" mass="42832">MLEDKSKKLFRQSVLDKLSSPEQLDLLISVTSSRGWLALLACAILIFFAVAWGIWGKVPTNVHGNCILLKSGGIFGQKSHSVGLISDLAVREGDRVFKGQLLARIEQPDLLERLKNAIKTRDELKEKNLFSKKMLELKSISIREDIEYLEKTIKSKRTLLEDGLITEQQLQIEKQNLQRKKSELNGIPIQLVEQENVYKELVREIDSLKAKLEQSSKVFSRHSGRVTEVLVETGQLVSAGTRMFNIELEGPAIKNLEALVLVSAAEGKKINSGMDVSISPSTVRREEHGSLLGRVINVSPYPVTSNSLMQKLENEELIRMLTGGQSMIALTVDLKPSKSTYSGYQWTSPKGPDTALFSGTVCSALVKTEAQAPIKLVIPALKKILGG</sequence>
<accession>A0ABV1RI85</accession>
<keyword evidence="2" id="KW-0472">Membrane</keyword>
<keyword evidence="1" id="KW-0175">Coiled coil</keyword>
<evidence type="ECO:0000256" key="1">
    <source>
        <dbReference type="SAM" id="Coils"/>
    </source>
</evidence>
<keyword evidence="2" id="KW-1133">Transmembrane helix</keyword>
<comment type="caution">
    <text evidence="3">The sequence shown here is derived from an EMBL/GenBank/DDBJ whole genome shotgun (WGS) entry which is preliminary data.</text>
</comment>
<feature type="coiled-coil region" evidence="1">
    <location>
        <begin position="167"/>
        <end position="218"/>
    </location>
</feature>
<gene>
    <name evidence="3" type="ORF">ABS311_12265</name>
</gene>